<dbReference type="Gene3D" id="3.80.10.10">
    <property type="entry name" value="Ribonuclease Inhibitor"/>
    <property type="match status" value="2"/>
</dbReference>
<accession>A0A5N5QCN5</accession>
<sequence length="607" mass="68172">MSNTYVPTRFIIYPLILAPRLRLDSWHGSGQVTIPNSFSSFRENPWSKEIPGSRTYKAGFFCKQPLDPDNMSAAAYVLFIPELLAMICDFADQSTRSRLTRVCRRTFLSLVPLVWKHVDGAQNLLTLIKFAVPIYDTESGSLVSIDFDSQIAESGSLADLFERFDLYAPHVKTLDIYGRNPHFYSLENIHVLNHQLKRHALRSLLPNLRGFNLTSNQSPERSPNLDHWITLLGTVNIKTVLMRPNGIPNWDCVISHGEASSIVASLTSHCPNVRMLCLYPRDDIVDSPMDLGLLGNPWFKSIVRLNELRILSVSDGWLDDRSILSLGELPELVFLEFGYGDFHTGEFEDSGTVNELLPPTAFPKLDTLSLNIHLVDQIYVLELQKMIKNIKKLELNVCLCVDRVGFEDPGANNLDFEESKDLVRRELLPLLANMPKLKELIVMVWSPHEDAVLSVELPEFLDATSLPQLKTVVLDGVHFGSCILERSLGSIWPQLTSLSLSDQDASLRELASIATIPKLSYLMVKLKLTTKYTPANIPRTEHAPLKKINSSEGAELSSELEVINHTARVLLLLWPEIRSVTLLTDKDAPFLDAVDELNTLLASPSLI</sequence>
<comment type="caution">
    <text evidence="1">The sequence shown here is derived from an EMBL/GenBank/DDBJ whole genome shotgun (WGS) entry which is preliminary data.</text>
</comment>
<protein>
    <recommendedName>
        <fullName evidence="3">F-box domain-containing protein</fullName>
    </recommendedName>
</protein>
<dbReference type="EMBL" id="SSOP01000291">
    <property type="protein sequence ID" value="KAB5589293.1"/>
    <property type="molecule type" value="Genomic_DNA"/>
</dbReference>
<evidence type="ECO:0000313" key="1">
    <source>
        <dbReference type="EMBL" id="KAB5589293.1"/>
    </source>
</evidence>
<proteinExistence type="predicted"/>
<dbReference type="AlphaFoldDB" id="A0A5N5QCN5"/>
<dbReference type="InterPro" id="IPR032675">
    <property type="entry name" value="LRR_dom_sf"/>
</dbReference>
<dbReference type="OrthoDB" id="3155205at2759"/>
<evidence type="ECO:0008006" key="3">
    <source>
        <dbReference type="Google" id="ProtNLM"/>
    </source>
</evidence>
<organism evidence="1 2">
    <name type="scientific">Ceratobasidium theobromae</name>
    <dbReference type="NCBI Taxonomy" id="1582974"/>
    <lineage>
        <taxon>Eukaryota</taxon>
        <taxon>Fungi</taxon>
        <taxon>Dikarya</taxon>
        <taxon>Basidiomycota</taxon>
        <taxon>Agaricomycotina</taxon>
        <taxon>Agaricomycetes</taxon>
        <taxon>Cantharellales</taxon>
        <taxon>Ceratobasidiaceae</taxon>
        <taxon>Ceratobasidium</taxon>
    </lineage>
</organism>
<reference evidence="1 2" key="1">
    <citation type="journal article" date="2019" name="Fungal Biol. Biotechnol.">
        <title>Draft genome sequence of fastidious pathogen Ceratobasidium theobromae, which causes vascular-streak dieback in Theobroma cacao.</title>
        <authorList>
            <person name="Ali S.S."/>
            <person name="Asman A."/>
            <person name="Shao J."/>
            <person name="Firmansyah A.P."/>
            <person name="Susilo A.W."/>
            <person name="Rosmana A."/>
            <person name="McMahon P."/>
            <person name="Junaid M."/>
            <person name="Guest D."/>
            <person name="Kheng T.Y."/>
            <person name="Meinhardt L.W."/>
            <person name="Bailey B.A."/>
        </authorList>
    </citation>
    <scope>NUCLEOTIDE SEQUENCE [LARGE SCALE GENOMIC DNA]</scope>
    <source>
        <strain evidence="1 2">CT2</strain>
    </source>
</reference>
<evidence type="ECO:0000313" key="2">
    <source>
        <dbReference type="Proteomes" id="UP000383932"/>
    </source>
</evidence>
<gene>
    <name evidence="1" type="ORF">CTheo_7263</name>
</gene>
<dbReference type="SUPFAM" id="SSF52047">
    <property type="entry name" value="RNI-like"/>
    <property type="match status" value="1"/>
</dbReference>
<keyword evidence="2" id="KW-1185">Reference proteome</keyword>
<dbReference type="Proteomes" id="UP000383932">
    <property type="component" value="Unassembled WGS sequence"/>
</dbReference>
<name>A0A5N5QCN5_9AGAM</name>